<dbReference type="InterPro" id="IPR003599">
    <property type="entry name" value="Ig_sub"/>
</dbReference>
<dbReference type="Proteomes" id="UP001434883">
    <property type="component" value="Unassembled WGS sequence"/>
</dbReference>
<evidence type="ECO:0000256" key="6">
    <source>
        <dbReference type="ARBA" id="ARBA00023157"/>
    </source>
</evidence>
<comment type="caution">
    <text evidence="11">The sequence shown here is derived from an EMBL/GenBank/DDBJ whole genome shotgun (WGS) entry which is preliminary data.</text>
</comment>
<dbReference type="SMART" id="SM00409">
    <property type="entry name" value="IG"/>
    <property type="match status" value="2"/>
</dbReference>
<dbReference type="Gene3D" id="2.60.40.10">
    <property type="entry name" value="Immunoglobulins"/>
    <property type="match status" value="2"/>
</dbReference>
<keyword evidence="12" id="KW-1185">Reference proteome</keyword>
<dbReference type="InterPro" id="IPR052051">
    <property type="entry name" value="TCR_complex_component"/>
</dbReference>
<dbReference type="InterPro" id="IPR036179">
    <property type="entry name" value="Ig-like_dom_sf"/>
</dbReference>
<sequence>MIKKKMLVIFYLLLLLRDGHFTKGYNFVTKTIPVGQNVTLVCPRPPSSHSQSLFWIKIASGNWPEFLGQTITFDYERVTKTRHFTSKQGNGTFILHIKEAQRNDTGLYYCIKVGELKLIFMKGSFLKIQGPKADDTTVTQLPLYESLHPGDPVTLQCFVFSDCERRKCPTDYKVYWFRVGSDEFRPSVVYADGKSEKECETSPEAQKCVYSYSKNISPADAGTYYCAVTTYEEIIFGNGTELDIEEQRDFGESKIFLLLCVAVAACLVVIMCLIYTLKKKPFQFCNDAGTEHGPQQNEQRNAHCLVYSAPTFTRSAGGKAERRKVKSTHEETVYTQVRDFRIH</sequence>
<proteinExistence type="predicted"/>
<keyword evidence="2" id="KW-1003">Cell membrane</keyword>
<dbReference type="InterPro" id="IPR013783">
    <property type="entry name" value="Ig-like_fold"/>
</dbReference>
<evidence type="ECO:0000313" key="12">
    <source>
        <dbReference type="Proteomes" id="UP001434883"/>
    </source>
</evidence>
<evidence type="ECO:0000313" key="11">
    <source>
        <dbReference type="EMBL" id="MEQ2202025.1"/>
    </source>
</evidence>
<feature type="domain" description="Ig-like" evidence="10">
    <location>
        <begin position="131"/>
        <end position="236"/>
    </location>
</feature>
<evidence type="ECO:0000256" key="1">
    <source>
        <dbReference type="ARBA" id="ARBA00004236"/>
    </source>
</evidence>
<keyword evidence="5 8" id="KW-0472">Membrane</keyword>
<evidence type="ECO:0000256" key="2">
    <source>
        <dbReference type="ARBA" id="ARBA00022475"/>
    </source>
</evidence>
<dbReference type="SUPFAM" id="SSF48726">
    <property type="entry name" value="Immunoglobulin"/>
    <property type="match status" value="2"/>
</dbReference>
<feature type="transmembrane region" description="Helical" evidence="8">
    <location>
        <begin position="255"/>
        <end position="277"/>
    </location>
</feature>
<reference evidence="11 12" key="1">
    <citation type="submission" date="2021-06" db="EMBL/GenBank/DDBJ databases">
        <authorList>
            <person name="Palmer J.M."/>
        </authorList>
    </citation>
    <scope>NUCLEOTIDE SEQUENCE [LARGE SCALE GENOMIC DNA]</scope>
    <source>
        <strain evidence="11 12">XC_2019</strain>
        <tissue evidence="11">Muscle</tissue>
    </source>
</reference>
<dbReference type="PANTHER" id="PTHR19433">
    <property type="entry name" value="T-CELL RECEPTOR ALPHA CHAIN V REGION-RELATED"/>
    <property type="match status" value="1"/>
</dbReference>
<protein>
    <recommendedName>
        <fullName evidence="10">Ig-like domain-containing protein</fullName>
    </recommendedName>
</protein>
<evidence type="ECO:0000259" key="10">
    <source>
        <dbReference type="PROSITE" id="PS50835"/>
    </source>
</evidence>
<accession>A0ABV0R1M8</accession>
<dbReference type="PROSITE" id="PS50835">
    <property type="entry name" value="IG_LIKE"/>
    <property type="match status" value="2"/>
</dbReference>
<name>A0ABV0R1M8_9TELE</name>
<keyword evidence="3 9" id="KW-0732">Signal</keyword>
<feature type="signal peptide" evidence="9">
    <location>
        <begin position="1"/>
        <end position="21"/>
    </location>
</feature>
<keyword evidence="8" id="KW-0812">Transmembrane</keyword>
<evidence type="ECO:0000256" key="7">
    <source>
        <dbReference type="ARBA" id="ARBA00023180"/>
    </source>
</evidence>
<keyword evidence="6" id="KW-1015">Disulfide bond</keyword>
<evidence type="ECO:0000256" key="4">
    <source>
        <dbReference type="ARBA" id="ARBA00022859"/>
    </source>
</evidence>
<evidence type="ECO:0000256" key="8">
    <source>
        <dbReference type="SAM" id="Phobius"/>
    </source>
</evidence>
<keyword evidence="7" id="KW-0325">Glycoprotein</keyword>
<evidence type="ECO:0000256" key="5">
    <source>
        <dbReference type="ARBA" id="ARBA00023136"/>
    </source>
</evidence>
<keyword evidence="4" id="KW-0391">Immunity</keyword>
<evidence type="ECO:0000256" key="9">
    <source>
        <dbReference type="SAM" id="SignalP"/>
    </source>
</evidence>
<feature type="domain" description="Ig-like" evidence="10">
    <location>
        <begin position="35"/>
        <end position="110"/>
    </location>
</feature>
<dbReference type="InterPro" id="IPR013106">
    <property type="entry name" value="Ig_V-set"/>
</dbReference>
<dbReference type="InterPro" id="IPR007110">
    <property type="entry name" value="Ig-like_dom"/>
</dbReference>
<dbReference type="PANTHER" id="PTHR19433:SF133">
    <property type="entry name" value="IMMUNE-TYPE RECEPTOR 5 PRECURSOR-RELATED"/>
    <property type="match status" value="1"/>
</dbReference>
<gene>
    <name evidence="11" type="ORF">XENOCAPTIV_022650</name>
</gene>
<feature type="chain" id="PRO_5045767240" description="Ig-like domain-containing protein" evidence="9">
    <location>
        <begin position="22"/>
        <end position="343"/>
    </location>
</feature>
<evidence type="ECO:0000256" key="3">
    <source>
        <dbReference type="ARBA" id="ARBA00022729"/>
    </source>
</evidence>
<keyword evidence="8" id="KW-1133">Transmembrane helix</keyword>
<dbReference type="EMBL" id="JAHRIN010030285">
    <property type="protein sequence ID" value="MEQ2202025.1"/>
    <property type="molecule type" value="Genomic_DNA"/>
</dbReference>
<dbReference type="CDD" id="cd00099">
    <property type="entry name" value="IgV"/>
    <property type="match status" value="1"/>
</dbReference>
<comment type="subcellular location">
    <subcellularLocation>
        <location evidence="1">Cell membrane</location>
    </subcellularLocation>
</comment>
<dbReference type="Pfam" id="PF07686">
    <property type="entry name" value="V-set"/>
    <property type="match status" value="2"/>
</dbReference>
<organism evidence="11 12">
    <name type="scientific">Xenoophorus captivus</name>
    <dbReference type="NCBI Taxonomy" id="1517983"/>
    <lineage>
        <taxon>Eukaryota</taxon>
        <taxon>Metazoa</taxon>
        <taxon>Chordata</taxon>
        <taxon>Craniata</taxon>
        <taxon>Vertebrata</taxon>
        <taxon>Euteleostomi</taxon>
        <taxon>Actinopterygii</taxon>
        <taxon>Neopterygii</taxon>
        <taxon>Teleostei</taxon>
        <taxon>Neoteleostei</taxon>
        <taxon>Acanthomorphata</taxon>
        <taxon>Ovalentaria</taxon>
        <taxon>Atherinomorphae</taxon>
        <taxon>Cyprinodontiformes</taxon>
        <taxon>Goodeidae</taxon>
        <taxon>Xenoophorus</taxon>
    </lineage>
</organism>